<dbReference type="InterPro" id="IPR044492">
    <property type="entry name" value="P_typ_ATPase_HD_dom"/>
</dbReference>
<dbReference type="SFLD" id="SFLDS00003">
    <property type="entry name" value="Haloacid_Dehalogenase"/>
    <property type="match status" value="1"/>
</dbReference>
<dbReference type="FunFam" id="3.40.50.1000:FF:000211">
    <property type="entry name" value="Plasma membrane ATPase"/>
    <property type="match status" value="1"/>
</dbReference>
<protein>
    <submittedName>
        <fullName evidence="13">Cation-translocating P-type ATPase</fullName>
    </submittedName>
</protein>
<keyword evidence="2" id="KW-0597">Phosphoprotein</keyword>
<dbReference type="SMART" id="SM00831">
    <property type="entry name" value="Cation_ATPase_N"/>
    <property type="match status" value="1"/>
</dbReference>
<evidence type="ECO:0000256" key="6">
    <source>
        <dbReference type="ARBA" id="ARBA00022840"/>
    </source>
</evidence>
<feature type="transmembrane region" description="Helical" evidence="11">
    <location>
        <begin position="278"/>
        <end position="304"/>
    </location>
</feature>
<dbReference type="GO" id="GO:0016887">
    <property type="term" value="F:ATP hydrolysis activity"/>
    <property type="evidence" value="ECO:0007669"/>
    <property type="project" value="InterPro"/>
</dbReference>
<dbReference type="SFLD" id="SFLDF00027">
    <property type="entry name" value="p-type_atpase"/>
    <property type="match status" value="1"/>
</dbReference>
<evidence type="ECO:0000256" key="11">
    <source>
        <dbReference type="SAM" id="Phobius"/>
    </source>
</evidence>
<evidence type="ECO:0000259" key="12">
    <source>
        <dbReference type="SMART" id="SM00831"/>
    </source>
</evidence>
<dbReference type="Gene3D" id="2.70.150.10">
    <property type="entry name" value="Calcium-transporting ATPase, cytoplasmic transduction domain A"/>
    <property type="match status" value="1"/>
</dbReference>
<dbReference type="AlphaFoldDB" id="A0A8J6TD58"/>
<dbReference type="FunFam" id="2.70.150.10:FF:000160">
    <property type="entry name" value="Sarcoplasmic/endoplasmic reticulum calcium ATPase 1"/>
    <property type="match status" value="1"/>
</dbReference>
<proteinExistence type="predicted"/>
<dbReference type="SUPFAM" id="SSF81665">
    <property type="entry name" value="Calcium ATPase, transmembrane domain M"/>
    <property type="match status" value="1"/>
</dbReference>
<dbReference type="Gene3D" id="1.20.1110.10">
    <property type="entry name" value="Calcium-transporting ATPase, transmembrane domain"/>
    <property type="match status" value="1"/>
</dbReference>
<evidence type="ECO:0000256" key="7">
    <source>
        <dbReference type="ARBA" id="ARBA00022842"/>
    </source>
</evidence>
<gene>
    <name evidence="13" type="ORF">H8E79_09405</name>
</gene>
<dbReference type="PRINTS" id="PR00120">
    <property type="entry name" value="HATPASE"/>
</dbReference>
<dbReference type="InterPro" id="IPR023214">
    <property type="entry name" value="HAD_sf"/>
</dbReference>
<dbReference type="Pfam" id="PF13246">
    <property type="entry name" value="Cation_ATPase"/>
    <property type="match status" value="1"/>
</dbReference>
<dbReference type="Proteomes" id="UP000599024">
    <property type="component" value="Unassembled WGS sequence"/>
</dbReference>
<feature type="transmembrane region" description="Helical" evidence="11">
    <location>
        <begin position="82"/>
        <end position="102"/>
    </location>
</feature>
<keyword evidence="10 11" id="KW-0472">Membrane</keyword>
<keyword evidence="6" id="KW-0067">ATP-binding</keyword>
<evidence type="ECO:0000256" key="1">
    <source>
        <dbReference type="ARBA" id="ARBA00004127"/>
    </source>
</evidence>
<dbReference type="PRINTS" id="PR00119">
    <property type="entry name" value="CATATPASE"/>
</dbReference>
<evidence type="ECO:0000256" key="9">
    <source>
        <dbReference type="ARBA" id="ARBA00022989"/>
    </source>
</evidence>
<accession>A0A8J6TD58</accession>
<keyword evidence="7" id="KW-0460">Magnesium</keyword>
<keyword evidence="8" id="KW-1278">Translocase</keyword>
<dbReference type="GO" id="GO:0005524">
    <property type="term" value="F:ATP binding"/>
    <property type="evidence" value="ECO:0007669"/>
    <property type="project" value="UniProtKB-KW"/>
</dbReference>
<keyword evidence="9 11" id="KW-1133">Transmembrane helix</keyword>
<dbReference type="Pfam" id="PF08282">
    <property type="entry name" value="Hydrolase_3"/>
    <property type="match status" value="1"/>
</dbReference>
<dbReference type="SUPFAM" id="SSF56784">
    <property type="entry name" value="HAD-like"/>
    <property type="match status" value="1"/>
</dbReference>
<dbReference type="SFLD" id="SFLDG00002">
    <property type="entry name" value="C1.7:_P-type_atpase_like"/>
    <property type="match status" value="1"/>
</dbReference>
<dbReference type="SUPFAM" id="SSF81660">
    <property type="entry name" value="Metal cation-transporting ATPase, ATP-binding domain N"/>
    <property type="match status" value="1"/>
</dbReference>
<feature type="transmembrane region" description="Helical" evidence="11">
    <location>
        <begin position="60"/>
        <end position="76"/>
    </location>
</feature>
<evidence type="ECO:0000256" key="4">
    <source>
        <dbReference type="ARBA" id="ARBA00022723"/>
    </source>
</evidence>
<dbReference type="InterPro" id="IPR006068">
    <property type="entry name" value="ATPase_P-typ_cation-transptr_C"/>
</dbReference>
<feature type="transmembrane region" description="Helical" evidence="11">
    <location>
        <begin position="706"/>
        <end position="730"/>
    </location>
</feature>
<comment type="caution">
    <text evidence="13">The sequence shown here is derived from an EMBL/GenBank/DDBJ whole genome shotgun (WGS) entry which is preliminary data.</text>
</comment>
<keyword evidence="4" id="KW-0479">Metal-binding</keyword>
<dbReference type="Gene3D" id="3.40.1110.10">
    <property type="entry name" value="Calcium-transporting ATPase, cytoplasmic domain N"/>
    <property type="match status" value="1"/>
</dbReference>
<reference evidence="13 14" key="1">
    <citation type="submission" date="2020-08" db="EMBL/GenBank/DDBJ databases">
        <title>Bridging the membrane lipid divide: bacteria of the FCB group superphylum have the potential to synthesize archaeal ether lipids.</title>
        <authorList>
            <person name="Villanueva L."/>
            <person name="Von Meijenfeldt F.A.B."/>
            <person name="Westbye A.B."/>
            <person name="Yadav S."/>
            <person name="Hopmans E.C."/>
            <person name="Dutilh B.E."/>
            <person name="Sinninghe Damste J.S."/>
        </authorList>
    </citation>
    <scope>NUCLEOTIDE SEQUENCE [LARGE SCALE GENOMIC DNA]</scope>
    <source>
        <strain evidence="13">NIOZ-UU81</strain>
    </source>
</reference>
<dbReference type="Pfam" id="PF00690">
    <property type="entry name" value="Cation_ATPase_N"/>
    <property type="match status" value="1"/>
</dbReference>
<feature type="domain" description="Cation-transporting P-type ATPase N-terminal" evidence="12">
    <location>
        <begin position="4"/>
        <end position="77"/>
    </location>
</feature>
<dbReference type="EMBL" id="JACNLK010000094">
    <property type="protein sequence ID" value="MBC8209365.1"/>
    <property type="molecule type" value="Genomic_DNA"/>
</dbReference>
<keyword evidence="5" id="KW-0547">Nucleotide-binding</keyword>
<dbReference type="InterPro" id="IPR023298">
    <property type="entry name" value="ATPase_P-typ_TM_dom_sf"/>
</dbReference>
<feature type="transmembrane region" description="Helical" evidence="11">
    <location>
        <begin position="678"/>
        <end position="700"/>
    </location>
</feature>
<dbReference type="GO" id="GO:0012505">
    <property type="term" value="C:endomembrane system"/>
    <property type="evidence" value="ECO:0007669"/>
    <property type="project" value="UniProtKB-SubCell"/>
</dbReference>
<feature type="transmembrane region" description="Helical" evidence="11">
    <location>
        <begin position="245"/>
        <end position="266"/>
    </location>
</feature>
<dbReference type="NCBIfam" id="TIGR01494">
    <property type="entry name" value="ATPase_P-type"/>
    <property type="match status" value="3"/>
</dbReference>
<organism evidence="13 14">
    <name type="scientific">Candidatus Desulfatifera sulfidica</name>
    <dbReference type="NCBI Taxonomy" id="2841691"/>
    <lineage>
        <taxon>Bacteria</taxon>
        <taxon>Pseudomonadati</taxon>
        <taxon>Thermodesulfobacteriota</taxon>
        <taxon>Desulfobulbia</taxon>
        <taxon>Desulfobulbales</taxon>
        <taxon>Desulfobulbaceae</taxon>
        <taxon>Candidatus Desulfatifera</taxon>
    </lineage>
</organism>
<dbReference type="Pfam" id="PF00122">
    <property type="entry name" value="E1-E2_ATPase"/>
    <property type="match status" value="1"/>
</dbReference>
<dbReference type="PANTHER" id="PTHR42861">
    <property type="entry name" value="CALCIUM-TRANSPORTING ATPASE"/>
    <property type="match status" value="1"/>
</dbReference>
<evidence type="ECO:0000256" key="2">
    <source>
        <dbReference type="ARBA" id="ARBA00022553"/>
    </source>
</evidence>
<dbReference type="InterPro" id="IPR004014">
    <property type="entry name" value="ATPase_P-typ_cation-transptr_N"/>
</dbReference>
<dbReference type="GO" id="GO:0016020">
    <property type="term" value="C:membrane"/>
    <property type="evidence" value="ECO:0007669"/>
    <property type="project" value="InterPro"/>
</dbReference>
<dbReference type="GO" id="GO:0046872">
    <property type="term" value="F:metal ion binding"/>
    <property type="evidence" value="ECO:0007669"/>
    <property type="project" value="UniProtKB-KW"/>
</dbReference>
<feature type="transmembrane region" description="Helical" evidence="11">
    <location>
        <begin position="751"/>
        <end position="770"/>
    </location>
</feature>
<dbReference type="InterPro" id="IPR008250">
    <property type="entry name" value="ATPase_P-typ_transduc_dom_A_sf"/>
</dbReference>
<dbReference type="PROSITE" id="PS00154">
    <property type="entry name" value="ATPASE_E1_E2"/>
    <property type="match status" value="1"/>
</dbReference>
<evidence type="ECO:0000256" key="5">
    <source>
        <dbReference type="ARBA" id="ARBA00022741"/>
    </source>
</evidence>
<keyword evidence="3 11" id="KW-0812">Transmembrane</keyword>
<evidence type="ECO:0000313" key="13">
    <source>
        <dbReference type="EMBL" id="MBC8209365.1"/>
    </source>
</evidence>
<feature type="transmembrane region" description="Helical" evidence="11">
    <location>
        <begin position="782"/>
        <end position="804"/>
    </location>
</feature>
<dbReference type="InterPro" id="IPR059000">
    <property type="entry name" value="ATPase_P-type_domA"/>
</dbReference>
<dbReference type="Gene3D" id="3.40.50.1000">
    <property type="entry name" value="HAD superfamily/HAD-like"/>
    <property type="match status" value="1"/>
</dbReference>
<feature type="transmembrane region" description="Helical" evidence="11">
    <location>
        <begin position="816"/>
        <end position="836"/>
    </location>
</feature>
<evidence type="ECO:0000256" key="8">
    <source>
        <dbReference type="ARBA" id="ARBA00022967"/>
    </source>
</evidence>
<evidence type="ECO:0000256" key="10">
    <source>
        <dbReference type="ARBA" id="ARBA00023136"/>
    </source>
</evidence>
<evidence type="ECO:0000313" key="14">
    <source>
        <dbReference type="Proteomes" id="UP000599024"/>
    </source>
</evidence>
<dbReference type="SUPFAM" id="SSF81653">
    <property type="entry name" value="Calcium ATPase, transduction domain A"/>
    <property type="match status" value="1"/>
</dbReference>
<sequence length="884" mass="94900">MENSCYQQTEQELLQNLGTSRAGLGAPDAAVRLARDGANELQAAAPLNPLRLFLDQFKNFIIYILLFAVLFSLLIGEYADSILILIILLANALIGFAQELSANRSLEALKRISALQAVVIRDGRRHRIAASDLVVGDVIVVEAGDKVPADARLIEAVRLKIEEASLTGESVPVEKHSAPLPGAAQIGDQHNMLFASTAVVTGNGLAVVTAIGMATEIGKITSLIVAAGEEMTPLQIRLHRFGQRLGMVIIAVCVLVFALLTTQAVLGPGLSEELFFSFLLIGVSLAVAAVPTALPAVVTIALSIGVKRLLAKKALVRRLRSVETLGSCDVICTDKTGTLTENQMTVRYAWTLDGETELHGSGYAPEGEVSGHVDPLVFRVGLLCNNAALEEEAGGWQVIGDPTEGALLVSAIKSGQEVKAGRIDELPFDSERKLMSVLVREDDGSLVMYTKGAPDQLLACCVDALSDNGTISLTSEIREEIGRCNERYGAQALRVLGFARKVLTGPEDFVEQGLVFVGLQAMIDPPRRDVLESIKKTQAAGIRVIMATGDYQATAVAIGQEIGITGKACSGEQLEAMDDQQLVDLLGDDTNIFARVVPEHKQRIISALQEMGHVVAMTGDGVNDAPALKKANIGIAVGSGTEVAKEASDFVLLDDSFTHIVNAIEEGRGIYDNIQKSIMLLLSGNLGEVLIIFTAVLLGLNLPLTAILLLWINMITDGAPALAFSVDPYGRDIMLRKPKAASESILPPAKLMLLGALGVAGTVVALTLFVLYGGRGNGQELIIAQTMVFNFVVLYETVLIFAIRREYQVPLFTNRWIWLAAIFSITLQFVLMYTPLRSIFKIASLSSAHLLALVLAALFFYVLTRLYGLFRHTDSKNESPLSSP</sequence>
<dbReference type="InterPro" id="IPR001757">
    <property type="entry name" value="P_typ_ATPase"/>
</dbReference>
<dbReference type="InterPro" id="IPR023299">
    <property type="entry name" value="ATPase_P-typ_cyto_dom_N"/>
</dbReference>
<evidence type="ECO:0000256" key="3">
    <source>
        <dbReference type="ARBA" id="ARBA00022692"/>
    </source>
</evidence>
<dbReference type="InterPro" id="IPR036412">
    <property type="entry name" value="HAD-like_sf"/>
</dbReference>
<feature type="transmembrane region" description="Helical" evidence="11">
    <location>
        <begin position="842"/>
        <end position="863"/>
    </location>
</feature>
<comment type="subcellular location">
    <subcellularLocation>
        <location evidence="1">Endomembrane system</location>
        <topology evidence="1">Multi-pass membrane protein</topology>
    </subcellularLocation>
</comment>
<dbReference type="InterPro" id="IPR018303">
    <property type="entry name" value="ATPase_P-typ_P_site"/>
</dbReference>
<name>A0A8J6TD58_9BACT</name>
<dbReference type="Pfam" id="PF00689">
    <property type="entry name" value="Cation_ATPase_C"/>
    <property type="match status" value="1"/>
</dbReference>